<dbReference type="Gene3D" id="3.90.850.10">
    <property type="entry name" value="Fumarylacetoacetase-like, C-terminal domain"/>
    <property type="match status" value="1"/>
</dbReference>
<feature type="binding site" evidence="12">
    <location>
        <position position="270"/>
    </location>
    <ligand>
        <name>Ca(2+)</name>
        <dbReference type="ChEBI" id="CHEBI:29108"/>
    </ligand>
</feature>
<evidence type="ECO:0000259" key="16">
    <source>
        <dbReference type="Pfam" id="PF09298"/>
    </source>
</evidence>
<name>A0A1V9YF55_ACHHY</name>
<evidence type="ECO:0000256" key="9">
    <source>
        <dbReference type="ARBA" id="ARBA00023232"/>
    </source>
</evidence>
<proteinExistence type="inferred from homology"/>
<feature type="binding site" evidence="12">
    <location>
        <position position="304"/>
    </location>
    <ligand>
        <name>Ca(2+)</name>
        <dbReference type="ChEBI" id="CHEBI:29108"/>
    </ligand>
</feature>
<dbReference type="InterPro" id="IPR036462">
    <property type="entry name" value="Fumarylacetoacetase_N_sf"/>
</dbReference>
<dbReference type="InterPro" id="IPR005959">
    <property type="entry name" value="Fumarylacetoacetase"/>
</dbReference>
<evidence type="ECO:0000256" key="13">
    <source>
        <dbReference type="RuleBase" id="RU366008"/>
    </source>
</evidence>
<keyword evidence="8 13" id="KW-0828">Tyrosine catabolism</keyword>
<dbReference type="GO" id="GO:0006572">
    <property type="term" value="P:L-tyrosine catabolic process"/>
    <property type="evidence" value="ECO:0007669"/>
    <property type="project" value="UniProtKB-UniRule"/>
</dbReference>
<reference evidence="17 18" key="1">
    <citation type="journal article" date="2014" name="Genome Biol. Evol.">
        <title>The secreted proteins of Achlya hypogyna and Thraustotheca clavata identify the ancestral oomycete secretome and reveal gene acquisitions by horizontal gene transfer.</title>
        <authorList>
            <person name="Misner I."/>
            <person name="Blouin N."/>
            <person name="Leonard G."/>
            <person name="Richards T.A."/>
            <person name="Lane C.E."/>
        </authorList>
    </citation>
    <scope>NUCLEOTIDE SEQUENCE [LARGE SCALE GENOMIC DNA]</scope>
    <source>
        <strain evidence="17 18">ATCC 48635</strain>
    </source>
</reference>
<keyword evidence="14" id="KW-1133">Transmembrane helix</keyword>
<dbReference type="SUPFAM" id="SSF63433">
    <property type="entry name" value="Fumarylacetoacetate hydrolase, FAH, N-terminal domain"/>
    <property type="match status" value="1"/>
</dbReference>
<feature type="binding site" evidence="11">
    <location>
        <position position="196"/>
    </location>
    <ligand>
        <name>substrate</name>
    </ligand>
</feature>
<dbReference type="GO" id="GO:0006559">
    <property type="term" value="P:L-phenylalanine catabolic process"/>
    <property type="evidence" value="ECO:0007669"/>
    <property type="project" value="UniProtKB-UniRule"/>
</dbReference>
<evidence type="ECO:0000256" key="1">
    <source>
        <dbReference type="ARBA" id="ARBA00004782"/>
    </source>
</evidence>
<keyword evidence="9 13" id="KW-0585">Phenylalanine catabolism</keyword>
<feature type="binding site" evidence="11">
    <location>
        <position position="210"/>
    </location>
    <ligand>
        <name>substrate</name>
    </ligand>
</feature>
<dbReference type="GO" id="GO:0046872">
    <property type="term" value="F:metal ion binding"/>
    <property type="evidence" value="ECO:0007669"/>
    <property type="project" value="UniProtKB-UniRule"/>
</dbReference>
<evidence type="ECO:0000256" key="7">
    <source>
        <dbReference type="ARBA" id="ARBA00022842"/>
    </source>
</evidence>
<dbReference type="Gene3D" id="2.30.30.230">
    <property type="entry name" value="Fumarylacetoacetase, N-terminal domain"/>
    <property type="match status" value="1"/>
</dbReference>
<keyword evidence="14" id="KW-0812">Transmembrane</keyword>
<evidence type="ECO:0000256" key="3">
    <source>
        <dbReference type="ARBA" id="ARBA00012094"/>
    </source>
</evidence>
<feature type="binding site" evidence="12">
    <location>
        <position position="304"/>
    </location>
    <ligand>
        <name>Mg(2+)</name>
        <dbReference type="ChEBI" id="CHEBI:18420"/>
    </ligand>
</feature>
<dbReference type="STRING" id="1202772.A0A1V9YF55"/>
<evidence type="ECO:0000256" key="4">
    <source>
        <dbReference type="ARBA" id="ARBA00022723"/>
    </source>
</evidence>
<organism evidence="17 18">
    <name type="scientific">Achlya hypogyna</name>
    <name type="common">Oomycete</name>
    <name type="synonym">Protoachlya hypogyna</name>
    <dbReference type="NCBI Taxonomy" id="1202772"/>
    <lineage>
        <taxon>Eukaryota</taxon>
        <taxon>Sar</taxon>
        <taxon>Stramenopiles</taxon>
        <taxon>Oomycota</taxon>
        <taxon>Saprolegniomycetes</taxon>
        <taxon>Saprolegniales</taxon>
        <taxon>Achlyaceae</taxon>
        <taxon>Achlya</taxon>
    </lineage>
</organism>
<evidence type="ECO:0000259" key="15">
    <source>
        <dbReference type="Pfam" id="PF01557"/>
    </source>
</evidence>
<comment type="cofactor">
    <cofactor evidence="13">
        <name>Mg(2+)</name>
        <dbReference type="ChEBI" id="CHEBI:18420"/>
    </cofactor>
    <cofactor evidence="13">
        <name>Ca(2+)</name>
        <dbReference type="ChEBI" id="CHEBI:29108"/>
    </cofactor>
</comment>
<dbReference type="GO" id="GO:1902000">
    <property type="term" value="P:homogentisate catabolic process"/>
    <property type="evidence" value="ECO:0007669"/>
    <property type="project" value="TreeGrafter"/>
</dbReference>
<sequence>MALLQLAAEILWDRSFGNCPTKVHLAIDVAMRRAVFLTTACVLGVSSVLFLVSFLPSRSYSIRMASPIESSFVDVSPSSDFPIQNLPYGIFSTRDAPEHKRVGVAIGDFVLDLSVIAAAGLFKGFDTSVFAEPTLNSFMGLGKATWDSARATIKHLLSKDVATLRDDAALRARALVPMATVFMHLPARIGDYTDFYSSREHATNVGIMFRGKDNALQPNWLHLPVGYHGRASSVVVSGTEIRRPRGQVQADAANPNNGSNFSPCRILDIELEMGFFVGTGNKLGDPISIDEADNHIFGFVLMNDWSARDIQKWEYVPLGPFGAKNFATTISPWVVPLAALEPFRTEPSFGPEQKPTPLPYLLDRNYAKGTYDIQLEVDLKPEGGNSAVISKSNYKYMYWNPKQQLVHHTITGCNMQPGDLLGSGTISGVAQDSFGSMLELSWQGSREIPIADGQTRKFLKDGDSINIRGFCQGNGYRIGFGDCEGKILPAHL</sequence>
<keyword evidence="7 12" id="KW-0460">Magnesium</keyword>
<keyword evidence="14" id="KW-0472">Membrane</keyword>
<gene>
    <name evidence="17" type="ORF">ACHHYP_13439</name>
</gene>
<feature type="binding site" evidence="11">
    <location>
        <position position="311"/>
    </location>
    <ligand>
        <name>substrate</name>
    </ligand>
</feature>
<comment type="caution">
    <text evidence="17">The sequence shown here is derived from an EMBL/GenBank/DDBJ whole genome shotgun (WGS) entry which is preliminary data.</text>
</comment>
<dbReference type="EC" id="3.7.1.2" evidence="3 13"/>
<comment type="pathway">
    <text evidence="1 13">Amino-acid degradation; L-phenylalanine degradation; acetoacetate and fumarate from L-phenylalanine: step 6/6.</text>
</comment>
<dbReference type="AlphaFoldDB" id="A0A1V9YF55"/>
<feature type="active site" description="Proton acceptor" evidence="10">
    <location>
        <position position="201"/>
    </location>
</feature>
<dbReference type="InterPro" id="IPR015377">
    <property type="entry name" value="Fumarylacetoacetase_N"/>
</dbReference>
<feature type="binding site" evidence="12">
    <location>
        <position position="272"/>
    </location>
    <ligand>
        <name>Ca(2+)</name>
        <dbReference type="ChEBI" id="CHEBI:29108"/>
    </ligand>
</feature>
<dbReference type="SUPFAM" id="SSF56529">
    <property type="entry name" value="FAH"/>
    <property type="match status" value="1"/>
</dbReference>
<feature type="domain" description="Fumarylacetoacetase-like C-terminal" evidence="15">
    <location>
        <begin position="193"/>
        <end position="485"/>
    </location>
</feature>
<evidence type="ECO:0000256" key="2">
    <source>
        <dbReference type="ARBA" id="ARBA00010211"/>
    </source>
</evidence>
<dbReference type="UniPathway" id="UPA00139">
    <property type="reaction ID" value="UER00341"/>
</dbReference>
<feature type="binding site" evidence="12">
    <location>
        <position position="194"/>
    </location>
    <ligand>
        <name>Ca(2+)</name>
        <dbReference type="ChEBI" id="CHEBI:29108"/>
    </ligand>
</feature>
<feature type="binding site" evidence="12">
    <location>
        <position position="324"/>
    </location>
    <ligand>
        <name>Mg(2+)</name>
        <dbReference type="ChEBI" id="CHEBI:18420"/>
    </ligand>
</feature>
<evidence type="ECO:0000313" key="18">
    <source>
        <dbReference type="Proteomes" id="UP000243579"/>
    </source>
</evidence>
<dbReference type="PANTHER" id="PTHR43069:SF2">
    <property type="entry name" value="FUMARYLACETOACETASE"/>
    <property type="match status" value="1"/>
</dbReference>
<protein>
    <recommendedName>
        <fullName evidence="3 13">Fumarylacetoacetase</fullName>
        <ecNumber evidence="3 13">3.7.1.2</ecNumber>
    </recommendedName>
    <alternativeName>
        <fullName evidence="13">Fumarylacetoacetate hydrolase</fullName>
    </alternativeName>
</protein>
<dbReference type="FunFam" id="3.90.850.10:FF:000009">
    <property type="entry name" value="Fumarylacetoacetase"/>
    <property type="match status" value="1"/>
</dbReference>
<feature type="transmembrane region" description="Helical" evidence="14">
    <location>
        <begin position="34"/>
        <end position="55"/>
    </location>
</feature>
<evidence type="ECO:0000256" key="14">
    <source>
        <dbReference type="SAM" id="Phobius"/>
    </source>
</evidence>
<keyword evidence="18" id="KW-1185">Reference proteome</keyword>
<dbReference type="OrthoDB" id="9971669at2759"/>
<dbReference type="Pfam" id="PF09298">
    <property type="entry name" value="FAA_hydrolase_N"/>
    <property type="match status" value="1"/>
</dbReference>
<feature type="domain" description="Fumarylacetoacetase N-terminal" evidence="16">
    <location>
        <begin position="84"/>
        <end position="186"/>
    </location>
</feature>
<comment type="catalytic activity">
    <reaction evidence="13">
        <text>4-fumarylacetoacetate + H2O = acetoacetate + fumarate + H(+)</text>
        <dbReference type="Rhea" id="RHEA:10244"/>
        <dbReference type="ChEBI" id="CHEBI:13705"/>
        <dbReference type="ChEBI" id="CHEBI:15377"/>
        <dbReference type="ChEBI" id="CHEBI:15378"/>
        <dbReference type="ChEBI" id="CHEBI:18034"/>
        <dbReference type="ChEBI" id="CHEBI:29806"/>
        <dbReference type="EC" id="3.7.1.2"/>
    </reaction>
</comment>
<feature type="binding site" evidence="11">
    <location>
        <position position="425"/>
    </location>
    <ligand>
        <name>substrate</name>
    </ligand>
</feature>
<comment type="similarity">
    <text evidence="2 13">Belongs to the FAH family.</text>
</comment>
<evidence type="ECO:0000313" key="17">
    <source>
        <dbReference type="EMBL" id="OQR84384.1"/>
    </source>
</evidence>
<keyword evidence="4 12" id="KW-0479">Metal-binding</keyword>
<feature type="binding site" evidence="11">
    <location>
        <position position="315"/>
    </location>
    <ligand>
        <name>substrate</name>
    </ligand>
</feature>
<dbReference type="EMBL" id="JNBR01001873">
    <property type="protein sequence ID" value="OQR84384.1"/>
    <property type="molecule type" value="Genomic_DNA"/>
</dbReference>
<accession>A0A1V9YF55</accession>
<evidence type="ECO:0000256" key="5">
    <source>
        <dbReference type="ARBA" id="ARBA00022801"/>
    </source>
</evidence>
<dbReference type="GO" id="GO:0004334">
    <property type="term" value="F:fumarylacetoacetase activity"/>
    <property type="evidence" value="ECO:0007669"/>
    <property type="project" value="UniProtKB-UniRule"/>
</dbReference>
<dbReference type="InterPro" id="IPR011234">
    <property type="entry name" value="Fumarylacetoacetase-like_C"/>
</dbReference>
<evidence type="ECO:0000256" key="6">
    <source>
        <dbReference type="ARBA" id="ARBA00022837"/>
    </source>
</evidence>
<keyword evidence="5 13" id="KW-0378">Hydrolase</keyword>
<evidence type="ECO:0000256" key="8">
    <source>
        <dbReference type="ARBA" id="ARBA00022878"/>
    </source>
</evidence>
<dbReference type="InterPro" id="IPR036663">
    <property type="entry name" value="Fumarylacetoacetase_C_sf"/>
</dbReference>
<keyword evidence="6 12" id="KW-0106">Calcium</keyword>
<evidence type="ECO:0000256" key="12">
    <source>
        <dbReference type="PIRSR" id="PIRSR605959-3"/>
    </source>
</evidence>
<dbReference type="Pfam" id="PF01557">
    <property type="entry name" value="FAA_hydrolase"/>
    <property type="match status" value="1"/>
</dbReference>
<dbReference type="Proteomes" id="UP000243579">
    <property type="component" value="Unassembled WGS sequence"/>
</dbReference>
<feature type="binding site" evidence="12">
    <location>
        <position position="328"/>
    </location>
    <ligand>
        <name>Mg(2+)</name>
        <dbReference type="ChEBI" id="CHEBI:18420"/>
    </ligand>
</feature>
<evidence type="ECO:0000256" key="10">
    <source>
        <dbReference type="PIRSR" id="PIRSR605959-1"/>
    </source>
</evidence>
<dbReference type="NCBIfam" id="TIGR01266">
    <property type="entry name" value="fum_ac_acetase"/>
    <property type="match status" value="1"/>
</dbReference>
<dbReference type="FunFam" id="2.30.30.230:FF:000001">
    <property type="entry name" value="Fumarylacetoacetase"/>
    <property type="match status" value="1"/>
</dbReference>
<dbReference type="PANTHER" id="PTHR43069">
    <property type="entry name" value="FUMARYLACETOACETASE"/>
    <property type="match status" value="1"/>
</dbReference>
<evidence type="ECO:0000256" key="11">
    <source>
        <dbReference type="PIRSR" id="PIRSR605959-2"/>
    </source>
</evidence>